<dbReference type="InterPro" id="IPR000203">
    <property type="entry name" value="GPS"/>
</dbReference>
<keyword evidence="3" id="KW-1003">Cell membrane</keyword>
<keyword evidence="5" id="KW-0732">Signal</keyword>
<feature type="transmembrane region" description="Helical" evidence="14">
    <location>
        <begin position="159"/>
        <end position="180"/>
    </location>
</feature>
<keyword evidence="11" id="KW-0675">Receptor</keyword>
<dbReference type="PROSITE" id="PS50261">
    <property type="entry name" value="G_PROTEIN_RECEP_F2_4"/>
    <property type="match status" value="1"/>
</dbReference>
<comment type="subcellular location">
    <subcellularLocation>
        <location evidence="1">Cell membrane</location>
        <topology evidence="1">Multi-pass membrane protein</topology>
    </subcellularLocation>
</comment>
<evidence type="ECO:0000256" key="13">
    <source>
        <dbReference type="SAM" id="MobiDB-lite"/>
    </source>
</evidence>
<evidence type="ECO:0000313" key="17">
    <source>
        <dbReference type="Proteomes" id="UP000887575"/>
    </source>
</evidence>
<dbReference type="WBParaSite" id="MBELARI_LOCUS17616">
    <property type="protein sequence ID" value="MBELARI_LOCUS17616"/>
    <property type="gene ID" value="MBELARI_LOCUS17616"/>
</dbReference>
<feature type="transmembrane region" description="Helical" evidence="14">
    <location>
        <begin position="200"/>
        <end position="226"/>
    </location>
</feature>
<dbReference type="SMART" id="SM00303">
    <property type="entry name" value="GPS"/>
    <property type="match status" value="1"/>
</dbReference>
<feature type="transmembrane region" description="Helical" evidence="14">
    <location>
        <begin position="273"/>
        <end position="296"/>
    </location>
</feature>
<feature type="compositionally biased region" description="Basic and acidic residues" evidence="13">
    <location>
        <begin position="480"/>
        <end position="494"/>
    </location>
</feature>
<dbReference type="InterPro" id="IPR000832">
    <property type="entry name" value="GPCR_2_secretin-like"/>
</dbReference>
<dbReference type="AlphaFoldDB" id="A0AAF3J5K6"/>
<dbReference type="GO" id="GO:0005886">
    <property type="term" value="C:plasma membrane"/>
    <property type="evidence" value="ECO:0007669"/>
    <property type="project" value="UniProtKB-SubCell"/>
</dbReference>
<dbReference type="GO" id="GO:0097264">
    <property type="term" value="P:self proteolysis"/>
    <property type="evidence" value="ECO:0007669"/>
    <property type="project" value="UniProtKB-ARBA"/>
</dbReference>
<dbReference type="GO" id="GO:0004175">
    <property type="term" value="F:endopeptidase activity"/>
    <property type="evidence" value="ECO:0007669"/>
    <property type="project" value="UniProtKB-ARBA"/>
</dbReference>
<dbReference type="Gene3D" id="2.60.220.50">
    <property type="match status" value="1"/>
</dbReference>
<evidence type="ECO:0000313" key="18">
    <source>
        <dbReference type="WBParaSite" id="MBELARI_LOCUS17616"/>
    </source>
</evidence>
<evidence type="ECO:0000256" key="9">
    <source>
        <dbReference type="ARBA" id="ARBA00023136"/>
    </source>
</evidence>
<evidence type="ECO:0000256" key="4">
    <source>
        <dbReference type="ARBA" id="ARBA00022692"/>
    </source>
</evidence>
<evidence type="ECO:0000256" key="8">
    <source>
        <dbReference type="ARBA" id="ARBA00023040"/>
    </source>
</evidence>
<name>A0AAF3J5K6_9BILA</name>
<dbReference type="InterPro" id="IPR046338">
    <property type="entry name" value="GAIN_dom_sf"/>
</dbReference>
<feature type="transmembrane region" description="Helical" evidence="14">
    <location>
        <begin position="58"/>
        <end position="79"/>
    </location>
</feature>
<reference evidence="18" key="1">
    <citation type="submission" date="2024-02" db="UniProtKB">
        <authorList>
            <consortium name="WormBaseParasite"/>
        </authorList>
    </citation>
    <scope>IDENTIFICATION</scope>
</reference>
<keyword evidence="4 14" id="KW-0812">Transmembrane</keyword>
<keyword evidence="9 14" id="KW-0472">Membrane</keyword>
<dbReference type="Gene3D" id="1.20.1070.10">
    <property type="entry name" value="Rhodopsin 7-helix transmembrane proteins"/>
    <property type="match status" value="1"/>
</dbReference>
<evidence type="ECO:0000259" key="16">
    <source>
        <dbReference type="PROSITE" id="PS50261"/>
    </source>
</evidence>
<evidence type="ECO:0000256" key="6">
    <source>
        <dbReference type="ARBA" id="ARBA00022734"/>
    </source>
</evidence>
<dbReference type="Pfam" id="PF00002">
    <property type="entry name" value="7tm_2"/>
    <property type="match status" value="1"/>
</dbReference>
<keyword evidence="17" id="KW-1185">Reference proteome</keyword>
<dbReference type="Proteomes" id="UP000887575">
    <property type="component" value="Unassembled WGS sequence"/>
</dbReference>
<evidence type="ECO:0000256" key="3">
    <source>
        <dbReference type="ARBA" id="ARBA00022475"/>
    </source>
</evidence>
<feature type="transmembrane region" description="Helical" evidence="14">
    <location>
        <begin position="91"/>
        <end position="109"/>
    </location>
</feature>
<dbReference type="GO" id="GO:0004930">
    <property type="term" value="F:G protein-coupled receptor activity"/>
    <property type="evidence" value="ECO:0007669"/>
    <property type="project" value="UniProtKB-KW"/>
</dbReference>
<dbReference type="GO" id="GO:0030246">
    <property type="term" value="F:carbohydrate binding"/>
    <property type="evidence" value="ECO:0007669"/>
    <property type="project" value="UniProtKB-KW"/>
</dbReference>
<evidence type="ECO:0000256" key="2">
    <source>
        <dbReference type="ARBA" id="ARBA00010933"/>
    </source>
</evidence>
<comment type="similarity">
    <text evidence="2">Belongs to the G-protein coupled receptor 2 family. LN-TM7 subfamily.</text>
</comment>
<dbReference type="PRINTS" id="PR00249">
    <property type="entry name" value="GPCRSECRETIN"/>
</dbReference>
<protein>
    <submittedName>
        <fullName evidence="18">Uncharacterized protein</fullName>
    </submittedName>
</protein>
<keyword evidence="10" id="KW-1015">Disulfide bond</keyword>
<keyword evidence="7 14" id="KW-1133">Transmembrane helix</keyword>
<proteinExistence type="inferred from homology"/>
<evidence type="ECO:0000256" key="14">
    <source>
        <dbReference type="SAM" id="Phobius"/>
    </source>
</evidence>
<keyword evidence="6" id="KW-0430">Lectin</keyword>
<feature type="compositionally biased region" description="Basic and acidic residues" evidence="13">
    <location>
        <begin position="405"/>
        <end position="421"/>
    </location>
</feature>
<dbReference type="InterPro" id="IPR048072">
    <property type="entry name" value="7tmB2_latrophilin-like"/>
</dbReference>
<dbReference type="PROSITE" id="PS50221">
    <property type="entry name" value="GAIN_B"/>
    <property type="match status" value="1"/>
</dbReference>
<evidence type="ECO:0000256" key="5">
    <source>
        <dbReference type="ARBA" id="ARBA00022729"/>
    </source>
</evidence>
<dbReference type="InterPro" id="IPR057244">
    <property type="entry name" value="GAIN_B"/>
</dbReference>
<feature type="domain" description="G-protein coupled receptors family 2 profile 2" evidence="16">
    <location>
        <begin position="56"/>
        <end position="297"/>
    </location>
</feature>
<dbReference type="FunFam" id="1.20.1070.10:FF:000352">
    <property type="entry name" value="Latrophilin-like protein 1"/>
    <property type="match status" value="1"/>
</dbReference>
<evidence type="ECO:0000259" key="15">
    <source>
        <dbReference type="PROSITE" id="PS50221"/>
    </source>
</evidence>
<dbReference type="Pfam" id="PF01825">
    <property type="entry name" value="GPS"/>
    <property type="match status" value="1"/>
</dbReference>
<dbReference type="GO" id="GO:0007166">
    <property type="term" value="P:cell surface receptor signaling pathway"/>
    <property type="evidence" value="ECO:0007669"/>
    <property type="project" value="InterPro"/>
</dbReference>
<feature type="transmembrane region" description="Helical" evidence="14">
    <location>
        <begin position="121"/>
        <end position="139"/>
    </location>
</feature>
<feature type="region of interest" description="Disordered" evidence="13">
    <location>
        <begin position="375"/>
        <end position="494"/>
    </location>
</feature>
<evidence type="ECO:0000256" key="1">
    <source>
        <dbReference type="ARBA" id="ARBA00004651"/>
    </source>
</evidence>
<keyword evidence="12" id="KW-0807">Transducer</keyword>
<evidence type="ECO:0000256" key="7">
    <source>
        <dbReference type="ARBA" id="ARBA00022989"/>
    </source>
</evidence>
<evidence type="ECO:0000256" key="12">
    <source>
        <dbReference type="ARBA" id="ARBA00023224"/>
    </source>
</evidence>
<dbReference type="SUPFAM" id="SSF81321">
    <property type="entry name" value="Family A G protein-coupled receptor-like"/>
    <property type="match status" value="1"/>
</dbReference>
<dbReference type="CDD" id="cd15440">
    <property type="entry name" value="7tmB2_latrophilin-like_invertebrate"/>
    <property type="match status" value="1"/>
</dbReference>
<dbReference type="InterPro" id="IPR017981">
    <property type="entry name" value="GPCR_2-like_7TM"/>
</dbReference>
<feature type="domain" description="GAIN-B" evidence="15">
    <location>
        <begin position="1"/>
        <end position="45"/>
    </location>
</feature>
<evidence type="ECO:0000256" key="11">
    <source>
        <dbReference type="ARBA" id="ARBA00023170"/>
    </source>
</evidence>
<keyword evidence="8" id="KW-0297">G-protein coupled receptor</keyword>
<sequence length="494" mass="54225">MQDTGERKNWSQDGCTLVSTSVSETVCSCNHLTSFAILMDVSGNVGRLSGGLANALDVVSSIGCAFSIVCLVLSLLVFTCFRSLYSLRNTIHRNLCLCLLIGELVFVIGIDRTGNKTGCSIVALILHYFFMAAFFWMLIEGYQLYMMLIQVFEPSSRRVILLVCLAYGTPAIIVAISAGIRWKDYGTESYCWLNTSSPTIWAFVAPVIVVITANIGFLLIALKVVLSVNATDRSRSDRVRGWLKGSATLLCLLGITWLFGFLTAVKGSGSTMVFAWIFTVLNCTQGIFIFILHVVMNDKVRGVVVRWLRSGGGSSAAEFNSKSYLSSRQRMMNMIRGGHSTPDTASTDDTKGAIHEIHEVTLPPAKAAELLRRLSASTSEETRDKGLAYRPSVNKAPKPIAQARAEGDTRSTDSSDPRVSMELDMDLAEDRPAVMRRKFPLGARESERGSKGHNGRKFRSPPISPSESKDDHTTAPNSAKSDDWEANKIIVDRF</sequence>
<evidence type="ECO:0000256" key="10">
    <source>
        <dbReference type="ARBA" id="ARBA00023157"/>
    </source>
</evidence>
<feature type="transmembrane region" description="Helical" evidence="14">
    <location>
        <begin position="247"/>
        <end position="267"/>
    </location>
</feature>
<accession>A0AAF3J5K6</accession>
<dbReference type="PANTHER" id="PTHR12011">
    <property type="entry name" value="ADHESION G-PROTEIN COUPLED RECEPTOR"/>
    <property type="match status" value="1"/>
</dbReference>
<organism evidence="17 18">
    <name type="scientific">Mesorhabditis belari</name>
    <dbReference type="NCBI Taxonomy" id="2138241"/>
    <lineage>
        <taxon>Eukaryota</taxon>
        <taxon>Metazoa</taxon>
        <taxon>Ecdysozoa</taxon>
        <taxon>Nematoda</taxon>
        <taxon>Chromadorea</taxon>
        <taxon>Rhabditida</taxon>
        <taxon>Rhabditina</taxon>
        <taxon>Rhabditomorpha</taxon>
        <taxon>Rhabditoidea</taxon>
        <taxon>Rhabditidae</taxon>
        <taxon>Mesorhabditinae</taxon>
        <taxon>Mesorhabditis</taxon>
    </lineage>
</organism>
<dbReference type="PANTHER" id="PTHR12011:SF347">
    <property type="entry name" value="FI21270P1-RELATED"/>
    <property type="match status" value="1"/>
</dbReference>